<evidence type="ECO:0000313" key="1">
    <source>
        <dbReference type="EMBL" id="GME36866.1"/>
    </source>
</evidence>
<protein>
    <submittedName>
        <fullName evidence="1">Ribonuclease H-like protein</fullName>
    </submittedName>
</protein>
<evidence type="ECO:0000313" key="2">
    <source>
        <dbReference type="Proteomes" id="UP001165186"/>
    </source>
</evidence>
<keyword evidence="2" id="KW-1185">Reference proteome</keyword>
<comment type="caution">
    <text evidence="1">The sequence shown here is derived from an EMBL/GenBank/DDBJ whole genome shotgun (WGS) entry which is preliminary data.</text>
</comment>
<proteinExistence type="predicted"/>
<accession>A0ACB5SE42</accession>
<gene>
    <name evidence="1" type="primary">g9161</name>
    <name evidence="1" type="ORF">NpPPO83_00009161</name>
</gene>
<name>A0ACB5SE42_9PEZI</name>
<organism evidence="1 2">
    <name type="scientific">Neofusicoccum parvum</name>
    <dbReference type="NCBI Taxonomy" id="310453"/>
    <lineage>
        <taxon>Eukaryota</taxon>
        <taxon>Fungi</taxon>
        <taxon>Dikarya</taxon>
        <taxon>Ascomycota</taxon>
        <taxon>Pezizomycotina</taxon>
        <taxon>Dothideomycetes</taxon>
        <taxon>Dothideomycetes incertae sedis</taxon>
        <taxon>Botryosphaeriales</taxon>
        <taxon>Botryosphaeriaceae</taxon>
        <taxon>Neofusicoccum</taxon>
    </lineage>
</organism>
<dbReference type="EMBL" id="BSXG01000306">
    <property type="protein sequence ID" value="GME36866.1"/>
    <property type="molecule type" value="Genomic_DNA"/>
</dbReference>
<sequence length="110" mass="12560">MAQLFRDNIWKYHSLPDTIVSDRGPQFVTYHPKTDGQTENANKEIEIYLRHYVSYHQDDWVDWLASVEYAANGNVSASSTVSPFFVVYGYEPRLSFDWTPTPPAPTAAAT</sequence>
<dbReference type="Proteomes" id="UP001165186">
    <property type="component" value="Unassembled WGS sequence"/>
</dbReference>
<reference evidence="1" key="1">
    <citation type="submission" date="2024-09" db="EMBL/GenBank/DDBJ databases">
        <title>Draft Genome Sequences of Neofusicoccum parvum.</title>
        <authorList>
            <person name="Ashida A."/>
            <person name="Camagna M."/>
            <person name="Tanaka A."/>
            <person name="Takemoto D."/>
        </authorList>
    </citation>
    <scope>NUCLEOTIDE SEQUENCE</scope>
    <source>
        <strain evidence="1">PPO83</strain>
    </source>
</reference>